<dbReference type="InterPro" id="IPR050318">
    <property type="entry name" value="DENR/SUI1_TIF"/>
</dbReference>
<feature type="region of interest" description="Disordered" evidence="4">
    <location>
        <begin position="22"/>
        <end position="43"/>
    </location>
</feature>
<dbReference type="InterPro" id="IPR036877">
    <property type="entry name" value="SUI1_dom_sf"/>
</dbReference>
<dbReference type="GO" id="GO:0003729">
    <property type="term" value="F:mRNA binding"/>
    <property type="evidence" value="ECO:0007669"/>
    <property type="project" value="TreeGrafter"/>
</dbReference>
<dbReference type="GO" id="GO:0002188">
    <property type="term" value="P:translation reinitiation"/>
    <property type="evidence" value="ECO:0007669"/>
    <property type="project" value="TreeGrafter"/>
</dbReference>
<proteinExistence type="inferred from homology"/>
<dbReference type="InterPro" id="IPR001950">
    <property type="entry name" value="SUI1"/>
</dbReference>
<comment type="caution">
    <text evidence="6">The sequence shown here is derived from an EMBL/GenBank/DDBJ whole genome shotgun (WGS) entry which is preliminary data.</text>
</comment>
<evidence type="ECO:0000313" key="6">
    <source>
        <dbReference type="EMBL" id="MPM04151.1"/>
    </source>
</evidence>
<reference evidence="6" key="1">
    <citation type="submission" date="2019-08" db="EMBL/GenBank/DDBJ databases">
        <authorList>
            <person name="Kucharzyk K."/>
            <person name="Murdoch R.W."/>
            <person name="Higgins S."/>
            <person name="Loffler F."/>
        </authorList>
    </citation>
    <scope>NUCLEOTIDE SEQUENCE</scope>
</reference>
<dbReference type="PANTHER" id="PTHR12789">
    <property type="entry name" value="DENSITY-REGULATED PROTEIN HOMOLOG"/>
    <property type="match status" value="1"/>
</dbReference>
<dbReference type="Gene3D" id="3.30.780.10">
    <property type="entry name" value="SUI1-like domain"/>
    <property type="match status" value="1"/>
</dbReference>
<dbReference type="EMBL" id="VSSQ01001013">
    <property type="protein sequence ID" value="MPM04151.1"/>
    <property type="molecule type" value="Genomic_DNA"/>
</dbReference>
<evidence type="ECO:0000256" key="3">
    <source>
        <dbReference type="ARBA" id="ARBA00022917"/>
    </source>
</evidence>
<accession>A0A644WKR4</accession>
<evidence type="ECO:0000256" key="1">
    <source>
        <dbReference type="ARBA" id="ARBA00005422"/>
    </source>
</evidence>
<comment type="similarity">
    <text evidence="1">Belongs to the SUI1 family.</text>
</comment>
<dbReference type="GO" id="GO:0003743">
    <property type="term" value="F:translation initiation factor activity"/>
    <property type="evidence" value="ECO:0007669"/>
    <property type="project" value="InterPro"/>
</dbReference>
<dbReference type="GO" id="GO:0001731">
    <property type="term" value="P:formation of translation preinitiation complex"/>
    <property type="evidence" value="ECO:0007669"/>
    <property type="project" value="TreeGrafter"/>
</dbReference>
<organism evidence="6">
    <name type="scientific">bioreactor metagenome</name>
    <dbReference type="NCBI Taxonomy" id="1076179"/>
    <lineage>
        <taxon>unclassified sequences</taxon>
        <taxon>metagenomes</taxon>
        <taxon>ecological metagenomes</taxon>
    </lineage>
</organism>
<feature type="domain" description="SUI1" evidence="5">
    <location>
        <begin position="55"/>
        <end position="113"/>
    </location>
</feature>
<name>A0A644WKR4_9ZZZZ</name>
<dbReference type="GO" id="GO:0006417">
    <property type="term" value="P:regulation of translation"/>
    <property type="evidence" value="ECO:0007669"/>
    <property type="project" value="UniProtKB-KW"/>
</dbReference>
<dbReference type="SUPFAM" id="SSF55159">
    <property type="entry name" value="eIF1-like"/>
    <property type="match status" value="1"/>
</dbReference>
<evidence type="ECO:0000256" key="2">
    <source>
        <dbReference type="ARBA" id="ARBA00022845"/>
    </source>
</evidence>
<sequence length="121" mass="13290">MSKQKISGFDGLKNLVYSTSNETMKEIESSRNPMEPETPAPSQQNLRVWIEKNHRGGKIVTIVKGFEGSDQALKELGKKLKNHCGTGGSEKDGEIILQGHQADKVMKYLADNGYKAKRAGG</sequence>
<dbReference type="InterPro" id="IPR005872">
    <property type="entry name" value="SUI1_arc_bac"/>
</dbReference>
<dbReference type="Pfam" id="PF01253">
    <property type="entry name" value="SUI1"/>
    <property type="match status" value="1"/>
</dbReference>
<keyword evidence="2" id="KW-0810">Translation regulation</keyword>
<dbReference type="PANTHER" id="PTHR12789:SF0">
    <property type="entry name" value="DENSITY-REGULATED PROTEIN"/>
    <property type="match status" value="1"/>
</dbReference>
<protein>
    <recommendedName>
        <fullName evidence="5">SUI1 domain-containing protein</fullName>
    </recommendedName>
</protein>
<evidence type="ECO:0000259" key="5">
    <source>
        <dbReference type="PROSITE" id="PS50296"/>
    </source>
</evidence>
<evidence type="ECO:0000256" key="4">
    <source>
        <dbReference type="SAM" id="MobiDB-lite"/>
    </source>
</evidence>
<keyword evidence="3" id="KW-0648">Protein biosynthesis</keyword>
<dbReference type="PIRSF" id="PIRSF037511">
    <property type="entry name" value="Transl_init_SUI1_pro"/>
    <property type="match status" value="1"/>
</dbReference>
<dbReference type="PROSITE" id="PS50296">
    <property type="entry name" value="SUI1"/>
    <property type="match status" value="1"/>
</dbReference>
<gene>
    <name evidence="6" type="primary">yciH_4</name>
    <name evidence="6" type="ORF">SDC9_50423</name>
</gene>
<dbReference type="CDD" id="cd11567">
    <property type="entry name" value="YciH_like"/>
    <property type="match status" value="1"/>
</dbReference>
<dbReference type="AlphaFoldDB" id="A0A644WKR4"/>